<proteinExistence type="predicted"/>
<sequence length="125" mass="14196">MFLDSNCIISKLVNSISTTRKWTWDKESKILNDELNNISSSFKKTMDYYWERNMNSDKSIKSNISPTSGPNGLKFRYVVALEQSFSMSIKSKRSGGNLQYLPSYQEKTSSAWGVSSAVEQLTADQ</sequence>
<dbReference type="Proteomes" id="UP000193944">
    <property type="component" value="Unassembled WGS sequence"/>
</dbReference>
<reference evidence="1 2" key="2">
    <citation type="submission" date="2016-08" db="EMBL/GenBank/DDBJ databases">
        <title>Pervasive Adenine N6-methylation of Active Genes in Fungi.</title>
        <authorList>
            <consortium name="DOE Joint Genome Institute"/>
            <person name="Mondo S.J."/>
            <person name="Dannebaum R.O."/>
            <person name="Kuo R.C."/>
            <person name="Labutti K."/>
            <person name="Haridas S."/>
            <person name="Kuo A."/>
            <person name="Salamov A."/>
            <person name="Ahrendt S.R."/>
            <person name="Lipzen A."/>
            <person name="Sullivan W."/>
            <person name="Andreopoulos W.B."/>
            <person name="Clum A."/>
            <person name="Lindquist E."/>
            <person name="Daum C."/>
            <person name="Ramamoorthy G.K."/>
            <person name="Gryganskyi A."/>
            <person name="Culley D."/>
            <person name="Magnuson J.K."/>
            <person name="James T.Y."/>
            <person name="O'Malley M.A."/>
            <person name="Stajich J.E."/>
            <person name="Spatafora J.W."/>
            <person name="Visel A."/>
            <person name="Grigoriev I.V."/>
        </authorList>
    </citation>
    <scope>NUCLEOTIDE SEQUENCE [LARGE SCALE GENOMIC DNA]</scope>
    <source>
        <strain evidence="1 2">S4</strain>
    </source>
</reference>
<reference evidence="1 2" key="1">
    <citation type="submission" date="2016-08" db="EMBL/GenBank/DDBJ databases">
        <title>A Parts List for Fungal Cellulosomes Revealed by Comparative Genomics.</title>
        <authorList>
            <consortium name="DOE Joint Genome Institute"/>
            <person name="Haitjema C.H."/>
            <person name="Gilmore S.P."/>
            <person name="Henske J.K."/>
            <person name="Solomon K.V."/>
            <person name="De Groot R."/>
            <person name="Kuo A."/>
            <person name="Mondo S.J."/>
            <person name="Salamov A.A."/>
            <person name="Labutti K."/>
            <person name="Zhao Z."/>
            <person name="Chiniquy J."/>
            <person name="Barry K."/>
            <person name="Brewer H.M."/>
            <person name="Purvine S.O."/>
            <person name="Wright A.T."/>
            <person name="Boxma B."/>
            <person name="Van Alen T."/>
            <person name="Hackstein J.H."/>
            <person name="Baker S.E."/>
            <person name="Grigoriev I.V."/>
            <person name="O'Malley M.A."/>
        </authorList>
    </citation>
    <scope>NUCLEOTIDE SEQUENCE [LARGE SCALE GENOMIC DNA]</scope>
    <source>
        <strain evidence="1 2">S4</strain>
    </source>
</reference>
<accession>A0A1Y1X2F3</accession>
<organism evidence="1 2">
    <name type="scientific">Anaeromyces robustus</name>
    <dbReference type="NCBI Taxonomy" id="1754192"/>
    <lineage>
        <taxon>Eukaryota</taxon>
        <taxon>Fungi</taxon>
        <taxon>Fungi incertae sedis</taxon>
        <taxon>Chytridiomycota</taxon>
        <taxon>Chytridiomycota incertae sedis</taxon>
        <taxon>Neocallimastigomycetes</taxon>
        <taxon>Neocallimastigales</taxon>
        <taxon>Neocallimastigaceae</taxon>
        <taxon>Anaeromyces</taxon>
    </lineage>
</organism>
<dbReference type="EMBL" id="MCFG01000173">
    <property type="protein sequence ID" value="ORX79514.1"/>
    <property type="molecule type" value="Genomic_DNA"/>
</dbReference>
<name>A0A1Y1X2F3_9FUNG</name>
<evidence type="ECO:0000313" key="1">
    <source>
        <dbReference type="EMBL" id="ORX79514.1"/>
    </source>
</evidence>
<evidence type="ECO:0000313" key="2">
    <source>
        <dbReference type="Proteomes" id="UP000193944"/>
    </source>
</evidence>
<gene>
    <name evidence="1" type="ORF">BCR32DRAFT_281360</name>
</gene>
<dbReference type="AlphaFoldDB" id="A0A1Y1X2F3"/>
<keyword evidence="2" id="KW-1185">Reference proteome</keyword>
<protein>
    <submittedName>
        <fullName evidence="1">Uncharacterized protein</fullName>
    </submittedName>
</protein>
<comment type="caution">
    <text evidence="1">The sequence shown here is derived from an EMBL/GenBank/DDBJ whole genome shotgun (WGS) entry which is preliminary data.</text>
</comment>